<dbReference type="InterPro" id="IPR035897">
    <property type="entry name" value="Toll_tir_struct_dom_sf"/>
</dbReference>
<gene>
    <name evidence="1" type="ORF">ILEXP_LOCUS22020</name>
</gene>
<accession>A0ABC8S9C1</accession>
<reference evidence="1 2" key="1">
    <citation type="submission" date="2024-02" db="EMBL/GenBank/DDBJ databases">
        <authorList>
            <person name="Vignale AGUSTIN F."/>
            <person name="Sosa J E."/>
            <person name="Modenutti C."/>
        </authorList>
    </citation>
    <scope>NUCLEOTIDE SEQUENCE [LARGE SCALE GENOMIC DNA]</scope>
</reference>
<protein>
    <submittedName>
        <fullName evidence="1">Uncharacterized protein</fullName>
    </submittedName>
</protein>
<organism evidence="1 2">
    <name type="scientific">Ilex paraguariensis</name>
    <name type="common">yerba mate</name>
    <dbReference type="NCBI Taxonomy" id="185542"/>
    <lineage>
        <taxon>Eukaryota</taxon>
        <taxon>Viridiplantae</taxon>
        <taxon>Streptophyta</taxon>
        <taxon>Embryophyta</taxon>
        <taxon>Tracheophyta</taxon>
        <taxon>Spermatophyta</taxon>
        <taxon>Magnoliopsida</taxon>
        <taxon>eudicotyledons</taxon>
        <taxon>Gunneridae</taxon>
        <taxon>Pentapetalae</taxon>
        <taxon>asterids</taxon>
        <taxon>campanulids</taxon>
        <taxon>Aquifoliales</taxon>
        <taxon>Aquifoliaceae</taxon>
        <taxon>Ilex</taxon>
    </lineage>
</organism>
<dbReference type="Gene3D" id="3.40.50.10140">
    <property type="entry name" value="Toll/interleukin-1 receptor homology (TIR) domain"/>
    <property type="match status" value="1"/>
</dbReference>
<name>A0ABC8S9C1_9AQUA</name>
<dbReference type="AlphaFoldDB" id="A0ABC8S9C1"/>
<keyword evidence="2" id="KW-1185">Reference proteome</keyword>
<evidence type="ECO:0000313" key="2">
    <source>
        <dbReference type="Proteomes" id="UP001642360"/>
    </source>
</evidence>
<dbReference type="Proteomes" id="UP001642360">
    <property type="component" value="Unassembled WGS sequence"/>
</dbReference>
<dbReference type="EMBL" id="CAUOFW020002446">
    <property type="protein sequence ID" value="CAK9153725.1"/>
    <property type="molecule type" value="Genomic_DNA"/>
</dbReference>
<proteinExistence type="predicted"/>
<comment type="caution">
    <text evidence="1">The sequence shown here is derived from an EMBL/GenBank/DDBJ whole genome shotgun (WGS) entry which is preliminary data.</text>
</comment>
<evidence type="ECO:0000313" key="1">
    <source>
        <dbReference type="EMBL" id="CAK9153725.1"/>
    </source>
</evidence>
<sequence length="70" mass="7796">METFHHSQIEKDDELALHQFDSILSLSMGEAFARHAASCVVEIEKVEKWRVALTEAGNLAGWDLQNVANG</sequence>